<dbReference type="AlphaFoldDB" id="A0AB33K1D7"/>
<keyword evidence="8" id="KW-0413">Isomerase</keyword>
<evidence type="ECO:0000256" key="8">
    <source>
        <dbReference type="ARBA" id="ARBA00023235"/>
    </source>
</evidence>
<evidence type="ECO:0000256" key="9">
    <source>
        <dbReference type="SAM" id="MobiDB-lite"/>
    </source>
</evidence>
<accession>A0AB33K1D7</accession>
<keyword evidence="5" id="KW-0067">ATP-binding</keyword>
<dbReference type="Gene3D" id="3.30.565.10">
    <property type="entry name" value="Histidine kinase-like ATPase, C-terminal domain"/>
    <property type="match status" value="1"/>
</dbReference>
<gene>
    <name evidence="10" type="ORF">KCMC57_56850</name>
</gene>
<protein>
    <recommendedName>
        <fullName evidence="3">DNA topoisomerase (ATP-hydrolyzing)</fullName>
        <ecNumber evidence="3">5.6.2.2</ecNumber>
    </recommendedName>
</protein>
<dbReference type="InterPro" id="IPR036890">
    <property type="entry name" value="HATPase_C_sf"/>
</dbReference>
<evidence type="ECO:0000256" key="5">
    <source>
        <dbReference type="ARBA" id="ARBA00022840"/>
    </source>
</evidence>
<evidence type="ECO:0000313" key="10">
    <source>
        <dbReference type="EMBL" id="BFP49317.1"/>
    </source>
</evidence>
<feature type="region of interest" description="Disordered" evidence="9">
    <location>
        <begin position="1"/>
        <end position="33"/>
    </location>
</feature>
<evidence type="ECO:0000256" key="4">
    <source>
        <dbReference type="ARBA" id="ARBA00022741"/>
    </source>
</evidence>
<comment type="catalytic activity">
    <reaction evidence="1">
        <text>ATP-dependent breakage, passage and rejoining of double-stranded DNA.</text>
        <dbReference type="EC" id="5.6.2.2"/>
    </reaction>
</comment>
<comment type="similarity">
    <text evidence="2">Belongs to the type II topoisomerase GyrB family.</text>
</comment>
<keyword evidence="6" id="KW-0799">Topoisomerase</keyword>
<proteinExistence type="inferred from homology"/>
<dbReference type="PANTHER" id="PTHR45866:SF1">
    <property type="entry name" value="DNA GYRASE SUBUNIT B, MITOCHONDRIAL"/>
    <property type="match status" value="1"/>
</dbReference>
<dbReference type="GO" id="GO:0003918">
    <property type="term" value="F:DNA topoisomerase type II (double strand cut, ATP-hydrolyzing) activity"/>
    <property type="evidence" value="ECO:0007669"/>
    <property type="project" value="UniProtKB-EC"/>
</dbReference>
<name>A0AB33K1D7_9ACTN</name>
<dbReference type="EC" id="5.6.2.2" evidence="3"/>
<dbReference type="RefSeq" id="WP_407991440.1">
    <property type="nucleotide sequence ID" value="NZ_AP035881.2"/>
</dbReference>
<evidence type="ECO:0000256" key="3">
    <source>
        <dbReference type="ARBA" id="ARBA00012895"/>
    </source>
</evidence>
<keyword evidence="7" id="KW-0238">DNA-binding</keyword>
<dbReference type="EMBL" id="AP035881">
    <property type="protein sequence ID" value="BFP49317.1"/>
    <property type="molecule type" value="Genomic_DNA"/>
</dbReference>
<reference evidence="10" key="1">
    <citation type="submission" date="2024-07" db="EMBL/GenBank/DDBJ databases">
        <title>Complete genome sequences of cellulolytic bacteria, Kitasatospora sp. CMC57 and Streptomyces sp. CMC78, isolated from Japanese agricultural soil.</title>
        <authorList>
            <person name="Hashimoto T."/>
            <person name="Ito M."/>
            <person name="Iwamoto M."/>
            <person name="Fukahori D."/>
            <person name="Shoda T."/>
            <person name="Sakoda M."/>
            <person name="Morohoshi T."/>
            <person name="Mitsuboshi M."/>
            <person name="Nishizawa T."/>
        </authorList>
    </citation>
    <scope>NUCLEOTIDE SEQUENCE</scope>
    <source>
        <strain evidence="10">CMC57</strain>
    </source>
</reference>
<sequence length="98" mass="10161">MEITLTADGDVRVADDGTGLPTEHGCQSDDPPLKTELTVLGGGARPVAWRSLSGGCFGMGLAAVSALSSRLTADVRRDGARWVLEYERGVAVAPPAHT</sequence>
<evidence type="ECO:0000256" key="2">
    <source>
        <dbReference type="ARBA" id="ARBA00010708"/>
    </source>
</evidence>
<evidence type="ECO:0000256" key="7">
    <source>
        <dbReference type="ARBA" id="ARBA00023125"/>
    </source>
</evidence>
<dbReference type="GO" id="GO:0005524">
    <property type="term" value="F:ATP binding"/>
    <property type="evidence" value="ECO:0007669"/>
    <property type="project" value="UniProtKB-KW"/>
</dbReference>
<dbReference type="SUPFAM" id="SSF55874">
    <property type="entry name" value="ATPase domain of HSP90 chaperone/DNA topoisomerase II/histidine kinase"/>
    <property type="match status" value="1"/>
</dbReference>
<dbReference type="GO" id="GO:0003677">
    <property type="term" value="F:DNA binding"/>
    <property type="evidence" value="ECO:0007669"/>
    <property type="project" value="UniProtKB-KW"/>
</dbReference>
<dbReference type="PANTHER" id="PTHR45866">
    <property type="entry name" value="DNA GYRASE/TOPOISOMERASE SUBUNIT B"/>
    <property type="match status" value="1"/>
</dbReference>
<organism evidence="10">
    <name type="scientific">Kitasatospora sp. CMC57</name>
    <dbReference type="NCBI Taxonomy" id="3231513"/>
    <lineage>
        <taxon>Bacteria</taxon>
        <taxon>Bacillati</taxon>
        <taxon>Actinomycetota</taxon>
        <taxon>Actinomycetes</taxon>
        <taxon>Kitasatosporales</taxon>
        <taxon>Streptomycetaceae</taxon>
        <taxon>Kitasatospora</taxon>
    </lineage>
</organism>
<evidence type="ECO:0000256" key="1">
    <source>
        <dbReference type="ARBA" id="ARBA00000185"/>
    </source>
</evidence>
<keyword evidence="4" id="KW-0547">Nucleotide-binding</keyword>
<evidence type="ECO:0000256" key="6">
    <source>
        <dbReference type="ARBA" id="ARBA00023029"/>
    </source>
</evidence>